<dbReference type="AlphaFoldDB" id="A0A5J4WGL0"/>
<proteinExistence type="predicted"/>
<dbReference type="SUPFAM" id="SSF54495">
    <property type="entry name" value="UBC-like"/>
    <property type="match status" value="1"/>
</dbReference>
<reference evidence="3 4" key="1">
    <citation type="submission" date="2019-03" db="EMBL/GenBank/DDBJ databases">
        <title>Single cell metagenomics reveals metabolic interactions within the superorganism composed of flagellate Streblomastix strix and complex community of Bacteroidetes bacteria on its surface.</title>
        <authorList>
            <person name="Treitli S.C."/>
            <person name="Kolisko M."/>
            <person name="Husnik F."/>
            <person name="Keeling P."/>
            <person name="Hampl V."/>
        </authorList>
    </citation>
    <scope>NUCLEOTIDE SEQUENCE [LARGE SCALE GENOMIC DNA]</scope>
    <source>
        <strain evidence="3">ST1C</strain>
    </source>
</reference>
<dbReference type="OrthoDB" id="6508832at2759"/>
<organism evidence="3 4">
    <name type="scientific">Streblomastix strix</name>
    <dbReference type="NCBI Taxonomy" id="222440"/>
    <lineage>
        <taxon>Eukaryota</taxon>
        <taxon>Metamonada</taxon>
        <taxon>Preaxostyla</taxon>
        <taxon>Oxymonadida</taxon>
        <taxon>Streblomastigidae</taxon>
        <taxon>Streblomastix</taxon>
    </lineage>
</organism>
<evidence type="ECO:0000259" key="2">
    <source>
        <dbReference type="PROSITE" id="PS50127"/>
    </source>
</evidence>
<gene>
    <name evidence="3" type="ORF">EZS28_010798</name>
</gene>
<dbReference type="PANTHER" id="PTHR24068">
    <property type="entry name" value="UBIQUITIN-CONJUGATING ENZYME E2"/>
    <property type="match status" value="1"/>
</dbReference>
<dbReference type="Proteomes" id="UP000324800">
    <property type="component" value="Unassembled WGS sequence"/>
</dbReference>
<dbReference type="InterPro" id="IPR000608">
    <property type="entry name" value="UBC"/>
</dbReference>
<feature type="domain" description="UBC core" evidence="2">
    <location>
        <begin position="9"/>
        <end position="138"/>
    </location>
</feature>
<dbReference type="Gene3D" id="3.10.110.10">
    <property type="entry name" value="Ubiquitin Conjugating Enzyme"/>
    <property type="match status" value="1"/>
</dbReference>
<dbReference type="CDD" id="cd23807">
    <property type="entry name" value="UEV_UBE2V"/>
    <property type="match status" value="1"/>
</dbReference>
<dbReference type="FunFam" id="3.10.110.10:FF:000026">
    <property type="entry name" value="Ubiquitin-conjugating enzyme E2 variant"/>
    <property type="match status" value="1"/>
</dbReference>
<dbReference type="SMART" id="SM00212">
    <property type="entry name" value="UBCc"/>
    <property type="match status" value="1"/>
</dbReference>
<protein>
    <submittedName>
        <fullName evidence="3">Putative Ubiquitin-conjugating enzyme E2</fullName>
    </submittedName>
</protein>
<keyword evidence="1" id="KW-0833">Ubl conjugation pathway</keyword>
<dbReference type="Pfam" id="PF00179">
    <property type="entry name" value="UQ_con"/>
    <property type="match status" value="1"/>
</dbReference>
<dbReference type="EMBL" id="SNRW01002169">
    <property type="protein sequence ID" value="KAA6393672.1"/>
    <property type="molecule type" value="Genomic_DNA"/>
</dbReference>
<accession>A0A5J4WGL0</accession>
<evidence type="ECO:0000256" key="1">
    <source>
        <dbReference type="ARBA" id="ARBA00022786"/>
    </source>
</evidence>
<name>A0A5J4WGL0_9EUKA</name>
<comment type="caution">
    <text evidence="3">The sequence shown here is derived from an EMBL/GenBank/DDBJ whole genome shotgun (WGS) entry which is preliminary data.</text>
</comment>
<dbReference type="PROSITE" id="PS50127">
    <property type="entry name" value="UBC_2"/>
    <property type="match status" value="1"/>
</dbReference>
<dbReference type="InterPro" id="IPR016135">
    <property type="entry name" value="UBQ-conjugating_enzyme/RWD"/>
</dbReference>
<sequence length="138" mass="15748">MTSQPVVVPRNFRLLDELQEGEKLVSDNRISFGAEGDDPLLHNWSAMLYGPENTRFVGRLYSVTIYCGDNYPKEPPTIQFTTKINLPCVDAQGRVIRDRVPLLKNWEYNNTIQKSLLALHEQMVLNKQLPQPAEGATY</sequence>
<evidence type="ECO:0000313" key="4">
    <source>
        <dbReference type="Proteomes" id="UP000324800"/>
    </source>
</evidence>
<evidence type="ECO:0000313" key="3">
    <source>
        <dbReference type="EMBL" id="KAA6393672.1"/>
    </source>
</evidence>